<feature type="domain" description="S-Me-THD-like C-terminal" evidence="3">
    <location>
        <begin position="166"/>
        <end position="354"/>
    </location>
</feature>
<evidence type="ECO:0000313" key="5">
    <source>
        <dbReference type="Proteomes" id="UP001596380"/>
    </source>
</evidence>
<dbReference type="Gene3D" id="3.40.1610.10">
    <property type="entry name" value="CV3147-like domain"/>
    <property type="match status" value="1"/>
</dbReference>
<dbReference type="Proteomes" id="UP001596380">
    <property type="component" value="Unassembled WGS sequence"/>
</dbReference>
<feature type="region of interest" description="Disordered" evidence="1">
    <location>
        <begin position="350"/>
        <end position="383"/>
    </location>
</feature>
<dbReference type="Gene3D" id="2.40.390.10">
    <property type="entry name" value="CV3147-like"/>
    <property type="match status" value="1"/>
</dbReference>
<dbReference type="InterPro" id="IPR048350">
    <property type="entry name" value="S-Me-THD-like_C"/>
</dbReference>
<organism evidence="4 5">
    <name type="scientific">Actinomadura yumaensis</name>
    <dbReference type="NCBI Taxonomy" id="111807"/>
    <lineage>
        <taxon>Bacteria</taxon>
        <taxon>Bacillati</taxon>
        <taxon>Actinomycetota</taxon>
        <taxon>Actinomycetes</taxon>
        <taxon>Streptosporangiales</taxon>
        <taxon>Thermomonosporaceae</taxon>
        <taxon>Actinomadura</taxon>
    </lineage>
</organism>
<name>A0ABW2CYJ2_9ACTN</name>
<evidence type="ECO:0000259" key="3">
    <source>
        <dbReference type="Pfam" id="PF20906"/>
    </source>
</evidence>
<dbReference type="RefSeq" id="WP_378047498.1">
    <property type="nucleotide sequence ID" value="NZ_JBHSXE010000001.1"/>
</dbReference>
<protein>
    <submittedName>
        <fullName evidence="4">DUF917 domain-containing protein</fullName>
    </submittedName>
</protein>
<comment type="caution">
    <text evidence="4">The sequence shown here is derived from an EMBL/GenBank/DDBJ whole genome shotgun (WGS) entry which is preliminary data.</text>
</comment>
<dbReference type="InterPro" id="IPR027479">
    <property type="entry name" value="S-Me-THD_N_sf"/>
</dbReference>
<feature type="compositionally biased region" description="Basic and acidic residues" evidence="1">
    <location>
        <begin position="350"/>
        <end position="360"/>
    </location>
</feature>
<feature type="compositionally biased region" description="Gly residues" evidence="1">
    <location>
        <begin position="372"/>
        <end position="383"/>
    </location>
</feature>
<evidence type="ECO:0000313" key="4">
    <source>
        <dbReference type="EMBL" id="MFC6886846.1"/>
    </source>
</evidence>
<gene>
    <name evidence="4" type="ORF">ACFQKB_44275</name>
</gene>
<sequence>MREIGPDQLEDMARGAGILGTGGGGDPYIGRLLAQQAIREHGPVTVVDIDEVPADATVIAVSAMGAPTVSVEKIPAGDEEVRALRALERTLGRRATHLMPIEVGGLNSMTPFIAAARTGLPLVDGDAMGRAFPEAQMVLPGLIGVTVAPMAVADDKGNTLVLQTTSNHWTERLARTACVEMGCAVSCADTVMRGDQLAAGLVPATLTLAEDLGRAVREARAAHADPVAAAADLLGGVPLLTGKVVDVSRRTTGGFARGDARLEGLGADAGRVLDLSFQNEHLVARRDGEVVATTPDLICVLDTDGGDPVTTENLRYGLRVTVLGVPCDPRWLTPAGLALAGPRYFGYDHDHVPLPHRPPEPDAGDPRTTGPAGVGGVSRSGSG</sequence>
<dbReference type="SUPFAM" id="SSF160991">
    <property type="entry name" value="CV3147-like"/>
    <property type="match status" value="1"/>
</dbReference>
<accession>A0ABW2CYJ2</accession>
<dbReference type="InterPro" id="IPR024071">
    <property type="entry name" value="S-Me-THD_C_sf"/>
</dbReference>
<dbReference type="Pfam" id="PF06032">
    <property type="entry name" value="S-Me-THD_N"/>
    <property type="match status" value="1"/>
</dbReference>
<reference evidence="5" key="1">
    <citation type="journal article" date="2019" name="Int. J. Syst. Evol. Microbiol.">
        <title>The Global Catalogue of Microorganisms (GCM) 10K type strain sequencing project: providing services to taxonomists for standard genome sequencing and annotation.</title>
        <authorList>
            <consortium name="The Broad Institute Genomics Platform"/>
            <consortium name="The Broad Institute Genome Sequencing Center for Infectious Disease"/>
            <person name="Wu L."/>
            <person name="Ma J."/>
        </authorList>
    </citation>
    <scope>NUCLEOTIDE SEQUENCE [LARGE SCALE GENOMIC DNA]</scope>
    <source>
        <strain evidence="5">JCM 3369</strain>
    </source>
</reference>
<dbReference type="InterPro" id="IPR010318">
    <property type="entry name" value="S-Me-THD_N"/>
</dbReference>
<keyword evidence="5" id="KW-1185">Reference proteome</keyword>
<evidence type="ECO:0000256" key="1">
    <source>
        <dbReference type="SAM" id="MobiDB-lite"/>
    </source>
</evidence>
<proteinExistence type="predicted"/>
<dbReference type="EMBL" id="JBHSXS010000061">
    <property type="protein sequence ID" value="MFC6886846.1"/>
    <property type="molecule type" value="Genomic_DNA"/>
</dbReference>
<dbReference type="Pfam" id="PF20906">
    <property type="entry name" value="S-Me-THD_C"/>
    <property type="match status" value="1"/>
</dbReference>
<feature type="domain" description="S-Me-THD N-terminal" evidence="2">
    <location>
        <begin position="8"/>
        <end position="163"/>
    </location>
</feature>
<evidence type="ECO:0000259" key="2">
    <source>
        <dbReference type="Pfam" id="PF06032"/>
    </source>
</evidence>